<feature type="region of interest" description="Disordered" evidence="4">
    <location>
        <begin position="359"/>
        <end position="378"/>
    </location>
</feature>
<evidence type="ECO:0000256" key="2">
    <source>
        <dbReference type="ARBA" id="ARBA00022980"/>
    </source>
</evidence>
<evidence type="ECO:0000313" key="7">
    <source>
        <dbReference type="Proteomes" id="UP001214638"/>
    </source>
</evidence>
<organism evidence="6 7">
    <name type="scientific">Babesia duncani</name>
    <dbReference type="NCBI Taxonomy" id="323732"/>
    <lineage>
        <taxon>Eukaryota</taxon>
        <taxon>Sar</taxon>
        <taxon>Alveolata</taxon>
        <taxon>Apicomplexa</taxon>
        <taxon>Aconoidasida</taxon>
        <taxon>Piroplasmida</taxon>
        <taxon>Babesiidae</taxon>
        <taxon>Babesia</taxon>
    </lineage>
</organism>
<evidence type="ECO:0000313" key="6">
    <source>
        <dbReference type="EMBL" id="KAK2195399.1"/>
    </source>
</evidence>
<feature type="compositionally biased region" description="Basic and acidic residues" evidence="4">
    <location>
        <begin position="363"/>
        <end position="378"/>
    </location>
</feature>
<name>A0AAD9UMZ2_9APIC</name>
<keyword evidence="7" id="KW-1185">Reference proteome</keyword>
<dbReference type="GO" id="GO:1990904">
    <property type="term" value="C:ribonucleoprotein complex"/>
    <property type="evidence" value="ECO:0007669"/>
    <property type="project" value="UniProtKB-KW"/>
</dbReference>
<reference evidence="6" key="1">
    <citation type="journal article" date="2023" name="Nat. Microbiol.">
        <title>Babesia duncani multi-omics identifies virulence factors and drug targets.</title>
        <authorList>
            <person name="Singh P."/>
            <person name="Lonardi S."/>
            <person name="Liang Q."/>
            <person name="Vydyam P."/>
            <person name="Khabirova E."/>
            <person name="Fang T."/>
            <person name="Gihaz S."/>
            <person name="Thekkiniath J."/>
            <person name="Munshi M."/>
            <person name="Abel S."/>
            <person name="Ciampossin L."/>
            <person name="Batugedara G."/>
            <person name="Gupta M."/>
            <person name="Lu X.M."/>
            <person name="Lenz T."/>
            <person name="Chakravarty S."/>
            <person name="Cornillot E."/>
            <person name="Hu Y."/>
            <person name="Ma W."/>
            <person name="Gonzalez L.M."/>
            <person name="Sanchez S."/>
            <person name="Estrada K."/>
            <person name="Sanchez-Flores A."/>
            <person name="Montero E."/>
            <person name="Harb O.S."/>
            <person name="Le Roch K.G."/>
            <person name="Mamoun C.B."/>
        </authorList>
    </citation>
    <scope>NUCLEOTIDE SEQUENCE</scope>
    <source>
        <strain evidence="6">WA1</strain>
    </source>
</reference>
<comment type="similarity">
    <text evidence="1">Belongs to the universal ribosomal protein uL24 family.</text>
</comment>
<proteinExistence type="inferred from homology"/>
<protein>
    <submittedName>
        <fullName evidence="6">Bifunctional Ribosomal protein L26-L24</fullName>
    </submittedName>
</protein>
<dbReference type="HAMAP" id="MF_01326_B">
    <property type="entry name" value="Ribosomal_uL24_B"/>
    <property type="match status" value="1"/>
</dbReference>
<dbReference type="GO" id="GO:0005840">
    <property type="term" value="C:ribosome"/>
    <property type="evidence" value="ECO:0007669"/>
    <property type="project" value="UniProtKB-KW"/>
</dbReference>
<dbReference type="RefSeq" id="XP_067802242.1">
    <property type="nucleotide sequence ID" value="XM_067948091.1"/>
</dbReference>
<feature type="domain" description="Large ribosomal subunit protein uL24 C-terminal" evidence="5">
    <location>
        <begin position="308"/>
        <end position="356"/>
    </location>
</feature>
<dbReference type="SUPFAM" id="SSF50104">
    <property type="entry name" value="Translation proteins SH3-like domain"/>
    <property type="match status" value="1"/>
</dbReference>
<dbReference type="KEGG" id="bdw:94337372"/>
<dbReference type="PANTHER" id="PTHR12903">
    <property type="entry name" value="MITOCHONDRIAL RIBOSOMAL PROTEIN L24"/>
    <property type="match status" value="1"/>
</dbReference>
<dbReference type="Gene3D" id="2.30.30.30">
    <property type="match status" value="1"/>
</dbReference>
<dbReference type="InterPro" id="IPR008991">
    <property type="entry name" value="Translation_prot_SH3-like_sf"/>
</dbReference>
<keyword evidence="2 6" id="KW-0689">Ribosomal protein</keyword>
<evidence type="ECO:0000256" key="3">
    <source>
        <dbReference type="ARBA" id="ARBA00023274"/>
    </source>
</evidence>
<accession>A0AAD9UMZ2</accession>
<evidence type="ECO:0000259" key="5">
    <source>
        <dbReference type="Pfam" id="PF17136"/>
    </source>
</evidence>
<keyword evidence="3" id="KW-0687">Ribonucleoprotein</keyword>
<dbReference type="NCBIfam" id="TIGR01079">
    <property type="entry name" value="rplX_bact"/>
    <property type="match status" value="1"/>
</dbReference>
<dbReference type="InterPro" id="IPR003256">
    <property type="entry name" value="Ribosomal_uL24"/>
</dbReference>
<feature type="compositionally biased region" description="Polar residues" evidence="4">
    <location>
        <begin position="34"/>
        <end position="45"/>
    </location>
</feature>
<dbReference type="GeneID" id="94337372"/>
<dbReference type="GO" id="GO:0003735">
    <property type="term" value="F:structural constituent of ribosome"/>
    <property type="evidence" value="ECO:0007669"/>
    <property type="project" value="InterPro"/>
</dbReference>
<dbReference type="GO" id="GO:0003723">
    <property type="term" value="F:RNA binding"/>
    <property type="evidence" value="ECO:0007669"/>
    <property type="project" value="InterPro"/>
</dbReference>
<dbReference type="Proteomes" id="UP001214638">
    <property type="component" value="Unassembled WGS sequence"/>
</dbReference>
<dbReference type="AlphaFoldDB" id="A0AAD9UMZ2"/>
<dbReference type="EMBL" id="JALLKP010000004">
    <property type="protein sequence ID" value="KAK2195399.1"/>
    <property type="molecule type" value="Genomic_DNA"/>
</dbReference>
<dbReference type="CDD" id="cd06089">
    <property type="entry name" value="KOW_RPL26"/>
    <property type="match status" value="1"/>
</dbReference>
<feature type="compositionally biased region" description="Polar residues" evidence="4">
    <location>
        <begin position="59"/>
        <end position="69"/>
    </location>
</feature>
<sequence>MARKPSWLHVPFNRHATNSKENLTVDDVTCTTRQLPPNVKSSNTPIVKIEDPFDDSESSHAGESFSNTAMLPLRRSPSSGSKRFKTKFHTSISPIELDFYDPFDTTTEISHSDNGGIPKNEGIIGYSRSETMEFNTIGETLKMKSMESGKELGRKTQSFFKRTFMWVGAFFKNCWRIFINKCSTVCDPQKFRKTGSIGAHQAKYKSRNINIMLRLLSQPSLRSYAFTISFCEPSVLSIAPFNLYNIQSRGAKIVKPRDVIRFWKIRPGDQVVVISGKDKDKVNEVLQCDKLRNQVKVRGCNMRKLMVDGQMVQIEKKIHYSNVQLVDPLLKCGTRVSIKFYDGEPLRVSKKSGYVIPWPKRKPKEEPDLEQGPKDTDPEVALKKTFDYHKDVESMNVLRQTMEKFNMTFN</sequence>
<dbReference type="InterPro" id="IPR057264">
    <property type="entry name" value="Ribosomal_uL24_C"/>
</dbReference>
<gene>
    <name evidence="6" type="ORF">BdWA1_003075</name>
</gene>
<dbReference type="InterPro" id="IPR014722">
    <property type="entry name" value="Rib_uL2_dom2"/>
</dbReference>
<dbReference type="InterPro" id="IPR041988">
    <property type="entry name" value="Ribosomal_uL24_KOW"/>
</dbReference>
<dbReference type="Pfam" id="PF17136">
    <property type="entry name" value="ribosomal_L24"/>
    <property type="match status" value="1"/>
</dbReference>
<feature type="region of interest" description="Disordered" evidence="4">
    <location>
        <begin position="34"/>
        <end position="83"/>
    </location>
</feature>
<dbReference type="GO" id="GO:0006412">
    <property type="term" value="P:translation"/>
    <property type="evidence" value="ECO:0007669"/>
    <property type="project" value="InterPro"/>
</dbReference>
<evidence type="ECO:0000256" key="4">
    <source>
        <dbReference type="SAM" id="MobiDB-lite"/>
    </source>
</evidence>
<comment type="caution">
    <text evidence="6">The sequence shown here is derived from an EMBL/GenBank/DDBJ whole genome shotgun (WGS) entry which is preliminary data.</text>
</comment>
<evidence type="ECO:0000256" key="1">
    <source>
        <dbReference type="ARBA" id="ARBA00010618"/>
    </source>
</evidence>